<dbReference type="InterPro" id="IPR024185">
    <property type="entry name" value="FTHF_cligase-like_sf"/>
</dbReference>
<dbReference type="InterPro" id="IPR037171">
    <property type="entry name" value="NagB/RpiA_transferase-like"/>
</dbReference>
<dbReference type="EMBL" id="LK052909">
    <property type="protein sequence ID" value="CDR46588.1"/>
    <property type="molecule type" value="Genomic_DNA"/>
</dbReference>
<name>A0A061B9I1_CYBFA</name>
<dbReference type="PhylomeDB" id="A0A061B9I1"/>
<feature type="binding site" evidence="6">
    <location>
        <position position="61"/>
    </location>
    <ligand>
        <name>substrate</name>
    </ligand>
</feature>
<evidence type="ECO:0000256" key="4">
    <source>
        <dbReference type="ARBA" id="ARBA00036539"/>
    </source>
</evidence>
<dbReference type="PANTHER" id="PTHR23407">
    <property type="entry name" value="ATPASE INHIBITOR/5-FORMYLTETRAHYDROFOLATE CYCLO-LIGASE"/>
    <property type="match status" value="1"/>
</dbReference>
<organism evidence="8">
    <name type="scientific">Cyberlindnera fabianii</name>
    <name type="common">Yeast</name>
    <name type="synonym">Hansenula fabianii</name>
    <dbReference type="NCBI Taxonomy" id="36022"/>
    <lineage>
        <taxon>Eukaryota</taxon>
        <taxon>Fungi</taxon>
        <taxon>Dikarya</taxon>
        <taxon>Ascomycota</taxon>
        <taxon>Saccharomycotina</taxon>
        <taxon>Saccharomycetes</taxon>
        <taxon>Phaffomycetales</taxon>
        <taxon>Phaffomycetaceae</taxon>
        <taxon>Cyberlindnera</taxon>
    </lineage>
</organism>
<accession>A0A061B9I1</accession>
<feature type="binding site" evidence="6">
    <location>
        <begin position="155"/>
        <end position="163"/>
    </location>
    <ligand>
        <name>ATP</name>
        <dbReference type="ChEBI" id="CHEBI:30616"/>
    </ligand>
</feature>
<dbReference type="GO" id="GO:0005524">
    <property type="term" value="F:ATP binding"/>
    <property type="evidence" value="ECO:0007669"/>
    <property type="project" value="UniProtKB-KW"/>
</dbReference>
<reference evidence="8" key="1">
    <citation type="journal article" date="2014" name="Genome Announc.">
        <title>Genome sequence of the yeast Cyberlindnera fabianii (Hansenula fabianii).</title>
        <authorList>
            <person name="Freel K.C."/>
            <person name="Sarilar V."/>
            <person name="Neuveglise C."/>
            <person name="Devillers H."/>
            <person name="Friedrich A."/>
            <person name="Schacherer J."/>
        </authorList>
    </citation>
    <scope>NUCLEOTIDE SEQUENCE</scope>
    <source>
        <strain evidence="8">YJS4271</strain>
    </source>
</reference>
<keyword evidence="7" id="KW-0460">Magnesium</keyword>
<evidence type="ECO:0000256" key="2">
    <source>
        <dbReference type="ARBA" id="ARBA00022741"/>
    </source>
</evidence>
<keyword evidence="7" id="KW-0479">Metal-binding</keyword>
<dbReference type="GO" id="GO:0009396">
    <property type="term" value="P:folic acid-containing compound biosynthetic process"/>
    <property type="evidence" value="ECO:0007669"/>
    <property type="project" value="TreeGrafter"/>
</dbReference>
<comment type="catalytic activity">
    <reaction evidence="4 7">
        <text>(6S)-5-formyl-5,6,7,8-tetrahydrofolate + ATP = (6R)-5,10-methenyltetrahydrofolate + ADP + phosphate</text>
        <dbReference type="Rhea" id="RHEA:10488"/>
        <dbReference type="ChEBI" id="CHEBI:30616"/>
        <dbReference type="ChEBI" id="CHEBI:43474"/>
        <dbReference type="ChEBI" id="CHEBI:57455"/>
        <dbReference type="ChEBI" id="CHEBI:57457"/>
        <dbReference type="ChEBI" id="CHEBI:456216"/>
        <dbReference type="EC" id="6.3.3.2"/>
    </reaction>
</comment>
<gene>
    <name evidence="8" type="ORF">CYFA0S_24e00606g</name>
</gene>
<dbReference type="GO" id="GO:0030272">
    <property type="term" value="F:5-formyltetrahydrofolate cyclo-ligase activity"/>
    <property type="evidence" value="ECO:0007669"/>
    <property type="project" value="UniProtKB-EC"/>
</dbReference>
<dbReference type="EC" id="6.3.3.2" evidence="5 7"/>
<dbReference type="PIRSF" id="PIRSF006806">
    <property type="entry name" value="FTHF_cligase"/>
    <property type="match status" value="1"/>
</dbReference>
<evidence type="ECO:0000313" key="8">
    <source>
        <dbReference type="EMBL" id="CDR46588.1"/>
    </source>
</evidence>
<keyword evidence="2 6" id="KW-0547">Nucleotide-binding</keyword>
<comment type="cofactor">
    <cofactor evidence="7">
        <name>Mg(2+)</name>
        <dbReference type="ChEBI" id="CHEBI:18420"/>
    </cofactor>
</comment>
<evidence type="ECO:0000256" key="7">
    <source>
        <dbReference type="RuleBase" id="RU361279"/>
    </source>
</evidence>
<evidence type="ECO:0000256" key="1">
    <source>
        <dbReference type="ARBA" id="ARBA00010638"/>
    </source>
</evidence>
<dbReference type="GO" id="GO:0005739">
    <property type="term" value="C:mitochondrion"/>
    <property type="evidence" value="ECO:0007669"/>
    <property type="project" value="TreeGrafter"/>
</dbReference>
<feature type="binding site" evidence="6">
    <location>
        <begin position="9"/>
        <end position="13"/>
    </location>
    <ligand>
        <name>ATP</name>
        <dbReference type="ChEBI" id="CHEBI:30616"/>
    </ligand>
</feature>
<feature type="binding site" evidence="6">
    <location>
        <position position="55"/>
    </location>
    <ligand>
        <name>substrate</name>
    </ligand>
</feature>
<dbReference type="NCBIfam" id="TIGR02727">
    <property type="entry name" value="MTHFS_bact"/>
    <property type="match status" value="1"/>
</dbReference>
<dbReference type="AlphaFoldDB" id="A0A061B9I1"/>
<keyword evidence="3 6" id="KW-0067">ATP-binding</keyword>
<evidence type="ECO:0000256" key="6">
    <source>
        <dbReference type="PIRSR" id="PIRSR006806-1"/>
    </source>
</evidence>
<dbReference type="Pfam" id="PF01812">
    <property type="entry name" value="5-FTHF_cyc-lig"/>
    <property type="match status" value="1"/>
</dbReference>
<dbReference type="SUPFAM" id="SSF100950">
    <property type="entry name" value="NagB/RpiA/CoA transferase-like"/>
    <property type="match status" value="1"/>
</dbReference>
<comment type="similarity">
    <text evidence="1 7">Belongs to the 5-formyltetrahydrofolate cyclo-ligase family.</text>
</comment>
<protein>
    <recommendedName>
        <fullName evidence="5 7">5-formyltetrahydrofolate cyclo-ligase</fullName>
        <ecNumber evidence="5 7">6.3.3.2</ecNumber>
    </recommendedName>
</protein>
<dbReference type="InterPro" id="IPR002698">
    <property type="entry name" value="FTHF_cligase"/>
</dbReference>
<dbReference type="PANTHER" id="PTHR23407:SF1">
    <property type="entry name" value="5-FORMYLTETRAHYDROFOLATE CYCLO-LIGASE"/>
    <property type="match status" value="1"/>
</dbReference>
<dbReference type="OrthoDB" id="2015992at2759"/>
<evidence type="ECO:0000256" key="3">
    <source>
        <dbReference type="ARBA" id="ARBA00022840"/>
    </source>
</evidence>
<proteinExistence type="inferred from homology"/>
<dbReference type="GO" id="GO:0046872">
    <property type="term" value="F:metal ion binding"/>
    <property type="evidence" value="ECO:0007669"/>
    <property type="project" value="UniProtKB-KW"/>
</dbReference>
<dbReference type="GO" id="GO:0035999">
    <property type="term" value="P:tetrahydrofolate interconversion"/>
    <property type="evidence" value="ECO:0007669"/>
    <property type="project" value="TreeGrafter"/>
</dbReference>
<evidence type="ECO:0000256" key="5">
    <source>
        <dbReference type="ARBA" id="ARBA00038966"/>
    </source>
</evidence>
<sequence length="217" mass="24233">MSASVQVSKRALRKSMAQLLAGVPQDQLLLQSHSLEQTLRSLPVIQNAQKVGVYMNMDHSEVKTIGLIKALFDMGKKVYLPHCAPLTSSDFKRFDRQTSKLIFFQMPTAQSVLDLKPQGKYKLLEPTSGLDVMDETSGIDVILLPAVAYTKECFRLGHGAGFYDDYIKRHTSKFGMKPFLIGTGLKEQLVSEIPTEPHDEKLDLVVLADKVYSPHNP</sequence>
<dbReference type="Gene3D" id="3.40.50.10420">
    <property type="entry name" value="NagB/RpiA/CoA transferase-like"/>
    <property type="match status" value="1"/>
</dbReference>